<dbReference type="InterPro" id="IPR036291">
    <property type="entry name" value="NAD(P)-bd_dom_sf"/>
</dbReference>
<dbReference type="PROSITE" id="PS00061">
    <property type="entry name" value="ADH_SHORT"/>
    <property type="match status" value="1"/>
</dbReference>
<protein>
    <submittedName>
        <fullName evidence="2">3-oxoacyl-ACP reductase</fullName>
    </submittedName>
</protein>
<dbReference type="GO" id="GO:0030497">
    <property type="term" value="P:fatty acid elongation"/>
    <property type="evidence" value="ECO:0007669"/>
    <property type="project" value="TreeGrafter"/>
</dbReference>
<dbReference type="InterPro" id="IPR020904">
    <property type="entry name" value="Sc_DH/Rdtase_CS"/>
</dbReference>
<dbReference type="AlphaFoldDB" id="A0A2G1QMN8"/>
<dbReference type="FunFam" id="3.40.50.720:FF:000084">
    <property type="entry name" value="Short-chain dehydrogenase reductase"/>
    <property type="match status" value="1"/>
</dbReference>
<dbReference type="Pfam" id="PF13561">
    <property type="entry name" value="adh_short_C2"/>
    <property type="match status" value="1"/>
</dbReference>
<keyword evidence="3" id="KW-1185">Reference proteome</keyword>
<dbReference type="Gene3D" id="3.40.50.720">
    <property type="entry name" value="NAD(P)-binding Rossmann-like Domain"/>
    <property type="match status" value="1"/>
</dbReference>
<dbReference type="RefSeq" id="WP_099306549.1">
    <property type="nucleotide sequence ID" value="NZ_PDVP01000006.1"/>
</dbReference>
<dbReference type="EMBL" id="PDVP01000006">
    <property type="protein sequence ID" value="PHP66783.1"/>
    <property type="molecule type" value="Genomic_DNA"/>
</dbReference>
<evidence type="ECO:0000313" key="2">
    <source>
        <dbReference type="EMBL" id="PHP66783.1"/>
    </source>
</evidence>
<dbReference type="SUPFAM" id="SSF51735">
    <property type="entry name" value="NAD(P)-binding Rossmann-fold domains"/>
    <property type="match status" value="1"/>
</dbReference>
<gene>
    <name evidence="2" type="ORF">CSC94_11795</name>
</gene>
<evidence type="ECO:0000313" key="3">
    <source>
        <dbReference type="Proteomes" id="UP000221168"/>
    </source>
</evidence>
<accession>A0A2G1QMN8</accession>
<dbReference type="PANTHER" id="PTHR42760">
    <property type="entry name" value="SHORT-CHAIN DEHYDROGENASES/REDUCTASES FAMILY MEMBER"/>
    <property type="match status" value="1"/>
</dbReference>
<dbReference type="PRINTS" id="PR00080">
    <property type="entry name" value="SDRFAMILY"/>
</dbReference>
<dbReference type="PANTHER" id="PTHR42760:SF135">
    <property type="entry name" value="BLL7886 PROTEIN"/>
    <property type="match status" value="1"/>
</dbReference>
<comment type="caution">
    <text evidence="2">The sequence shown here is derived from an EMBL/GenBank/DDBJ whole genome shotgun (WGS) entry which is preliminary data.</text>
</comment>
<dbReference type="InterPro" id="IPR002347">
    <property type="entry name" value="SDR_fam"/>
</dbReference>
<proteinExistence type="inferred from homology"/>
<dbReference type="NCBIfam" id="NF005559">
    <property type="entry name" value="PRK07231.1"/>
    <property type="match status" value="1"/>
</dbReference>
<organism evidence="2 3">
    <name type="scientific">Zhengella mangrovi</name>
    <dbReference type="NCBI Taxonomy" id="1982044"/>
    <lineage>
        <taxon>Bacteria</taxon>
        <taxon>Pseudomonadati</taxon>
        <taxon>Pseudomonadota</taxon>
        <taxon>Alphaproteobacteria</taxon>
        <taxon>Hyphomicrobiales</taxon>
        <taxon>Notoacmeibacteraceae</taxon>
        <taxon>Zhengella</taxon>
    </lineage>
</organism>
<dbReference type="CDD" id="cd05233">
    <property type="entry name" value="SDR_c"/>
    <property type="match status" value="1"/>
</dbReference>
<name>A0A2G1QMN8_9HYPH</name>
<sequence length="257" mass="26424">MFDPKRFHGLLTGDIAVVTGAAMGNGAAIAGGLAASGAKVVLADLNPEVLQQTVDTMRKDGAEVTGVRADVSSLADCEALAGAAAEAFGDVSILINNAGIVKRVPAQEEGFISSIERQLAVNALGSANMVKAFLPQLTRTRGRVVNIGSIASFVATTGGVGYGMSKGAALLLTKTLAAELAPVGIRVNGIAPGVIKTPMTKPTRANPESVEKYFDHIPFRRFGEPEELVGPVLFLVSSQSTYVTGVMLPVDGGFSAV</sequence>
<reference evidence="2 3" key="1">
    <citation type="submission" date="2017-10" db="EMBL/GenBank/DDBJ databases">
        <title>Sedimentibacterium mangrovi gen. nov., sp. nov., a novel member of family Phyllobacteriacea isolated from mangrove sediment.</title>
        <authorList>
            <person name="Liao H."/>
            <person name="Tian Y."/>
        </authorList>
    </citation>
    <scope>NUCLEOTIDE SEQUENCE [LARGE SCALE GENOMIC DNA]</scope>
    <source>
        <strain evidence="2 3">X9-2-2</strain>
    </source>
</reference>
<evidence type="ECO:0000256" key="1">
    <source>
        <dbReference type="ARBA" id="ARBA00006484"/>
    </source>
</evidence>
<dbReference type="GO" id="GO:0016616">
    <property type="term" value="F:oxidoreductase activity, acting on the CH-OH group of donors, NAD or NADP as acceptor"/>
    <property type="evidence" value="ECO:0007669"/>
    <property type="project" value="TreeGrafter"/>
</dbReference>
<dbReference type="PRINTS" id="PR00081">
    <property type="entry name" value="GDHRDH"/>
</dbReference>
<dbReference type="OrthoDB" id="7568484at2"/>
<dbReference type="Proteomes" id="UP000221168">
    <property type="component" value="Unassembled WGS sequence"/>
</dbReference>
<comment type="similarity">
    <text evidence="1">Belongs to the short-chain dehydrogenases/reductases (SDR) family.</text>
</comment>